<name>A0A4Q9QVU4_9GAMM</name>
<dbReference type="PANTHER" id="PTHR30346:SF0">
    <property type="entry name" value="HCA OPERON TRANSCRIPTIONAL ACTIVATOR HCAR"/>
    <property type="match status" value="1"/>
</dbReference>
<accession>A0A4Q9QVU4</accession>
<sequence length="238" mass="25679">MAHATHLAARRELVFRLLSPVSGVPAVPSDRRHTPLQIAVTFEALTAPLAALLAKQRAEEPETPVRLIETSAADQVQGLKGGAYSAGISIVPSGQDALPSLPLWRDELAIAVPVRSPLLAFPRVPLEEVARYPLVMWCPGSCEAINQHVESLLRPVEPVLNIMARAKSFELLTVLVAAGYGMGFSTMSRIAASRPLDIVMRPLLHNARHVTTYLLRTAAASPAIDRFVERARAIPGPS</sequence>
<keyword evidence="3" id="KW-0238">DNA-binding</keyword>
<feature type="domain" description="LysR substrate-binding" evidence="5">
    <location>
        <begin position="33"/>
        <end position="232"/>
    </location>
</feature>
<comment type="caution">
    <text evidence="6">The sequence shown here is derived from an EMBL/GenBank/DDBJ whole genome shotgun (WGS) entry which is preliminary data.</text>
</comment>
<dbReference type="SUPFAM" id="SSF53850">
    <property type="entry name" value="Periplasmic binding protein-like II"/>
    <property type="match status" value="1"/>
</dbReference>
<evidence type="ECO:0000313" key="7">
    <source>
        <dbReference type="Proteomes" id="UP000293172"/>
    </source>
</evidence>
<dbReference type="GO" id="GO:0003700">
    <property type="term" value="F:DNA-binding transcription factor activity"/>
    <property type="evidence" value="ECO:0007669"/>
    <property type="project" value="TreeGrafter"/>
</dbReference>
<keyword evidence="4" id="KW-0804">Transcription</keyword>
<dbReference type="OrthoDB" id="9178873at2"/>
<dbReference type="EMBL" id="QJUL01000044">
    <property type="protein sequence ID" value="TBU86935.1"/>
    <property type="molecule type" value="Genomic_DNA"/>
</dbReference>
<dbReference type="AlphaFoldDB" id="A0A4Q9QVU4"/>
<reference evidence="6 7" key="1">
    <citation type="submission" date="2018-06" db="EMBL/GenBank/DDBJ databases">
        <title>Three novel Pseudomonas species isolated from symptomatic oak.</title>
        <authorList>
            <person name="Bueno-Gonzalez V."/>
            <person name="Brady C."/>
        </authorList>
    </citation>
    <scope>NUCLEOTIDE SEQUENCE [LARGE SCALE GENOMIC DNA]</scope>
    <source>
        <strain evidence="6 7">P6B</strain>
    </source>
</reference>
<evidence type="ECO:0000313" key="6">
    <source>
        <dbReference type="EMBL" id="TBU86935.1"/>
    </source>
</evidence>
<comment type="similarity">
    <text evidence="1">Belongs to the LysR transcriptional regulatory family.</text>
</comment>
<organism evidence="6 7">
    <name type="scientific">Phytopseudomonas dryadis</name>
    <dbReference type="NCBI Taxonomy" id="2487520"/>
    <lineage>
        <taxon>Bacteria</taxon>
        <taxon>Pseudomonadati</taxon>
        <taxon>Pseudomonadota</taxon>
        <taxon>Gammaproteobacteria</taxon>
        <taxon>Pseudomonadales</taxon>
        <taxon>Pseudomonadaceae</taxon>
        <taxon>Phytopseudomonas</taxon>
    </lineage>
</organism>
<evidence type="ECO:0000256" key="4">
    <source>
        <dbReference type="ARBA" id="ARBA00023163"/>
    </source>
</evidence>
<dbReference type="GO" id="GO:0032993">
    <property type="term" value="C:protein-DNA complex"/>
    <property type="evidence" value="ECO:0007669"/>
    <property type="project" value="TreeGrafter"/>
</dbReference>
<dbReference type="GO" id="GO:0003677">
    <property type="term" value="F:DNA binding"/>
    <property type="evidence" value="ECO:0007669"/>
    <property type="project" value="UniProtKB-KW"/>
</dbReference>
<dbReference type="PANTHER" id="PTHR30346">
    <property type="entry name" value="TRANSCRIPTIONAL DUAL REGULATOR HCAR-RELATED"/>
    <property type="match status" value="1"/>
</dbReference>
<evidence type="ECO:0000256" key="1">
    <source>
        <dbReference type="ARBA" id="ARBA00009437"/>
    </source>
</evidence>
<dbReference type="Proteomes" id="UP000293172">
    <property type="component" value="Unassembled WGS sequence"/>
</dbReference>
<evidence type="ECO:0000256" key="3">
    <source>
        <dbReference type="ARBA" id="ARBA00023125"/>
    </source>
</evidence>
<evidence type="ECO:0000259" key="5">
    <source>
        <dbReference type="Pfam" id="PF03466"/>
    </source>
</evidence>
<dbReference type="Pfam" id="PF03466">
    <property type="entry name" value="LysR_substrate"/>
    <property type="match status" value="1"/>
</dbReference>
<dbReference type="Gene3D" id="3.40.190.290">
    <property type="match status" value="1"/>
</dbReference>
<protein>
    <submittedName>
        <fullName evidence="6">LysR family transcriptional regulator</fullName>
    </submittedName>
</protein>
<gene>
    <name evidence="6" type="ORF">DNK44_21705</name>
</gene>
<keyword evidence="2" id="KW-0805">Transcription regulation</keyword>
<evidence type="ECO:0000256" key="2">
    <source>
        <dbReference type="ARBA" id="ARBA00023015"/>
    </source>
</evidence>
<proteinExistence type="inferred from homology"/>
<dbReference type="InterPro" id="IPR005119">
    <property type="entry name" value="LysR_subst-bd"/>
</dbReference>